<reference evidence="1 2" key="1">
    <citation type="journal article" date="2019" name="Commun. Biol.">
        <title>The bagworm genome reveals a unique fibroin gene that provides high tensile strength.</title>
        <authorList>
            <person name="Kono N."/>
            <person name="Nakamura H."/>
            <person name="Ohtoshi R."/>
            <person name="Tomita M."/>
            <person name="Numata K."/>
            <person name="Arakawa K."/>
        </authorList>
    </citation>
    <scope>NUCLEOTIDE SEQUENCE [LARGE SCALE GENOMIC DNA]</scope>
</reference>
<evidence type="ECO:0000313" key="1">
    <source>
        <dbReference type="EMBL" id="GBP52524.1"/>
    </source>
</evidence>
<protein>
    <submittedName>
        <fullName evidence="1">Uncharacterized protein</fullName>
    </submittedName>
</protein>
<dbReference type="Proteomes" id="UP000299102">
    <property type="component" value="Unassembled WGS sequence"/>
</dbReference>
<organism evidence="1 2">
    <name type="scientific">Eumeta variegata</name>
    <name type="common">Bagworm moth</name>
    <name type="synonym">Eumeta japonica</name>
    <dbReference type="NCBI Taxonomy" id="151549"/>
    <lineage>
        <taxon>Eukaryota</taxon>
        <taxon>Metazoa</taxon>
        <taxon>Ecdysozoa</taxon>
        <taxon>Arthropoda</taxon>
        <taxon>Hexapoda</taxon>
        <taxon>Insecta</taxon>
        <taxon>Pterygota</taxon>
        <taxon>Neoptera</taxon>
        <taxon>Endopterygota</taxon>
        <taxon>Lepidoptera</taxon>
        <taxon>Glossata</taxon>
        <taxon>Ditrysia</taxon>
        <taxon>Tineoidea</taxon>
        <taxon>Psychidae</taxon>
        <taxon>Oiketicinae</taxon>
        <taxon>Eumeta</taxon>
    </lineage>
</organism>
<keyword evidence="2" id="KW-1185">Reference proteome</keyword>
<dbReference type="EMBL" id="BGZK01000605">
    <property type="protein sequence ID" value="GBP52524.1"/>
    <property type="molecule type" value="Genomic_DNA"/>
</dbReference>
<accession>A0A4C1WQY7</accession>
<proteinExistence type="predicted"/>
<comment type="caution">
    <text evidence="1">The sequence shown here is derived from an EMBL/GenBank/DDBJ whole genome shotgun (WGS) entry which is preliminary data.</text>
</comment>
<evidence type="ECO:0000313" key="2">
    <source>
        <dbReference type="Proteomes" id="UP000299102"/>
    </source>
</evidence>
<sequence>MIASGAVAAVGWQVSAREQQNKTEGGVIRQQQIFVGARVRTCVDSAGRYATGIAQRIWMGGARATDTRVTPAAPAPPARPCKLATNVTRRRRVSNDALNWRPRLKVQTSILWLYIKPKAT</sequence>
<name>A0A4C1WQY7_EUMVA</name>
<gene>
    <name evidence="1" type="ORF">EVAR_39046_1</name>
</gene>
<dbReference type="AlphaFoldDB" id="A0A4C1WQY7"/>